<dbReference type="InterPro" id="IPR001509">
    <property type="entry name" value="Epimerase_deHydtase"/>
</dbReference>
<proteinExistence type="inferred from homology"/>
<dbReference type="Pfam" id="PF01370">
    <property type="entry name" value="Epimerase"/>
    <property type="match status" value="1"/>
</dbReference>
<reference evidence="4 5" key="1">
    <citation type="submission" date="2016-10" db="EMBL/GenBank/DDBJ databases">
        <authorList>
            <person name="de Groot N.N."/>
        </authorList>
    </citation>
    <scope>NUCLEOTIDE SEQUENCE [LARGE SCALE GENOMIC DNA]</scope>
    <source>
        <strain evidence="4 5">CECT 7543</strain>
    </source>
</reference>
<dbReference type="InterPro" id="IPR036291">
    <property type="entry name" value="NAD(P)-bd_dom_sf"/>
</dbReference>
<organism evidence="4 5">
    <name type="scientific">Pseudomonas arsenicoxydans</name>
    <dbReference type="NCBI Taxonomy" id="702115"/>
    <lineage>
        <taxon>Bacteria</taxon>
        <taxon>Pseudomonadati</taxon>
        <taxon>Pseudomonadota</taxon>
        <taxon>Gammaproteobacteria</taxon>
        <taxon>Pseudomonadales</taxon>
        <taxon>Pseudomonadaceae</taxon>
        <taxon>Pseudomonas</taxon>
    </lineage>
</organism>
<dbReference type="Proteomes" id="UP000198827">
    <property type="component" value="Chromosome I"/>
</dbReference>
<evidence type="ECO:0000256" key="2">
    <source>
        <dbReference type="ARBA" id="ARBA00007637"/>
    </source>
</evidence>
<dbReference type="Gene3D" id="3.40.50.720">
    <property type="entry name" value="NAD(P)-binding Rossmann-like Domain"/>
    <property type="match status" value="1"/>
</dbReference>
<protein>
    <submittedName>
        <fullName evidence="4">Nucleoside-diphosphate-sugar epimerase</fullName>
    </submittedName>
</protein>
<name>A0A1H0S0P9_9PSED</name>
<evidence type="ECO:0000313" key="4">
    <source>
        <dbReference type="EMBL" id="SDP34778.1"/>
    </source>
</evidence>
<evidence type="ECO:0000256" key="1">
    <source>
        <dbReference type="ARBA" id="ARBA00005125"/>
    </source>
</evidence>
<dbReference type="EMBL" id="LT629705">
    <property type="protein sequence ID" value="SDP34778.1"/>
    <property type="molecule type" value="Genomic_DNA"/>
</dbReference>
<accession>A0A1H0S0P9</accession>
<feature type="domain" description="NAD-dependent epimerase/dehydratase" evidence="3">
    <location>
        <begin position="5"/>
        <end position="227"/>
    </location>
</feature>
<comment type="similarity">
    <text evidence="2">Belongs to the NAD(P)-dependent epimerase/dehydratase family.</text>
</comment>
<dbReference type="AlphaFoldDB" id="A0A1H0S0P9"/>
<dbReference type="PANTHER" id="PTHR43000">
    <property type="entry name" value="DTDP-D-GLUCOSE 4,6-DEHYDRATASE-RELATED"/>
    <property type="match status" value="1"/>
</dbReference>
<comment type="pathway">
    <text evidence="1">Bacterial outer membrane biogenesis; LPS O-antigen biosynthesis.</text>
</comment>
<evidence type="ECO:0000313" key="5">
    <source>
        <dbReference type="Proteomes" id="UP000198827"/>
    </source>
</evidence>
<gene>
    <name evidence="4" type="ORF">SAMN04489798_5445</name>
</gene>
<evidence type="ECO:0000259" key="3">
    <source>
        <dbReference type="Pfam" id="PF01370"/>
    </source>
</evidence>
<dbReference type="SUPFAM" id="SSF51735">
    <property type="entry name" value="NAD(P)-binding Rossmann-fold domains"/>
    <property type="match status" value="1"/>
</dbReference>
<sequence length="322" mass="35640">MPVNILMTGATGFVGSALLRKICDVSNDNIIALSRRTIEDAPANVKVVISDDFSVPESDLPLLKDIDVVVHCGARAHQMHDDPNTCLEEYRRVNVFETMKLAKQAVDANVKRFIYISSIKVNGELTEKGREFSAEDTPEPVDPYGISKMEAERELQSLVAGTHMELVIIRPVLVYGPGVKANFLTLIRLINRRIPLPFARVRNKRSFIYLGNLVEFIKLCMVHPAAASNVFLISDGEDLSTPGLVSKISVALGRSTVLIPVPVRFMSFCAMVLGRSVITTRLFSSLQVDVSKNSRLLNWKPPYSVDQGIENTVKAFIENGRA</sequence>